<evidence type="ECO:0000313" key="3">
    <source>
        <dbReference type="Proteomes" id="UP000245464"/>
    </source>
</evidence>
<evidence type="ECO:0000256" key="1">
    <source>
        <dbReference type="SAM" id="MobiDB-lite"/>
    </source>
</evidence>
<feature type="region of interest" description="Disordered" evidence="1">
    <location>
        <begin position="30"/>
        <end position="52"/>
    </location>
</feature>
<name>A0A834RKV5_9PLEO</name>
<protein>
    <submittedName>
        <fullName evidence="2">Uncharacterized protein</fullName>
    </submittedName>
</protein>
<dbReference type="AlphaFoldDB" id="A0A834RKV5"/>
<accession>A0A834RKV5</accession>
<evidence type="ECO:0000313" key="2">
    <source>
        <dbReference type="EMBL" id="KAF7565961.1"/>
    </source>
</evidence>
<dbReference type="EMBL" id="NQIK02000010">
    <property type="protein sequence ID" value="KAF7565961.1"/>
    <property type="molecule type" value="Genomic_DNA"/>
</dbReference>
<comment type="caution">
    <text evidence="2">The sequence shown here is derived from an EMBL/GenBank/DDBJ whole genome shotgun (WGS) entry which is preliminary data.</text>
</comment>
<dbReference type="RefSeq" id="XP_065959588.1">
    <property type="nucleotide sequence ID" value="XM_066105024.1"/>
</dbReference>
<sequence length="246" mass="27085">MTHPKRTTKLTEKVRQAQLDFATPEIRLTKRARVAAPTTPARQTPPALSTPALTRLSSPRALLAASQQGSQSLSKDDAFELELRESQLEEAIVAPTAASRAPIVASANENSTLRLPGYRAPLVPQKHKKSWIYAYGYRINSTAPQLSSKVYFVCKICHLRYHKACSGIYDTTTSPSTAARHLNTTHQIYNPEKPAALAVSTTEHTLRSYYKAGGKLVEGNHSLSEFERPEFRAMLEAANLEAVTAL</sequence>
<dbReference type="KEGG" id="ptrr:90955078"/>
<gene>
    <name evidence="2" type="ORF">PtrM4_053950</name>
</gene>
<reference evidence="2" key="1">
    <citation type="journal article" date="2018" name="BMC Genomics">
        <title>Comparative genomics of the wheat fungal pathogen Pyrenophora tritici-repentis reveals chromosomal variations and genome plasticity.</title>
        <authorList>
            <person name="Moolhuijzen P."/>
            <person name="See P.T."/>
            <person name="Hane J.K."/>
            <person name="Shi G."/>
            <person name="Liu Z."/>
            <person name="Oliver R.P."/>
            <person name="Moffat C.S."/>
        </authorList>
    </citation>
    <scope>NUCLEOTIDE SEQUENCE [LARGE SCALE GENOMIC DNA]</scope>
    <source>
        <strain evidence="2">M4</strain>
    </source>
</reference>
<dbReference type="Proteomes" id="UP000245464">
    <property type="component" value="Chromosome 10"/>
</dbReference>
<proteinExistence type="predicted"/>
<dbReference type="GeneID" id="90955078"/>
<organism evidence="2 3">
    <name type="scientific">Pyrenophora tritici-repentis</name>
    <dbReference type="NCBI Taxonomy" id="45151"/>
    <lineage>
        <taxon>Eukaryota</taxon>
        <taxon>Fungi</taxon>
        <taxon>Dikarya</taxon>
        <taxon>Ascomycota</taxon>
        <taxon>Pezizomycotina</taxon>
        <taxon>Dothideomycetes</taxon>
        <taxon>Pleosporomycetidae</taxon>
        <taxon>Pleosporales</taxon>
        <taxon>Pleosporineae</taxon>
        <taxon>Pleosporaceae</taxon>
        <taxon>Pyrenophora</taxon>
    </lineage>
</organism>
<feature type="compositionally biased region" description="Low complexity" evidence="1">
    <location>
        <begin position="34"/>
        <end position="47"/>
    </location>
</feature>